<sequence>MRLIYSYLLLVLAVGCGEESSHQQTDTSEETASEAPANTTDSAETTSTTSPTTSGGVEPNSAETSTTGEAEAEDTDDTAGSSTTTVASDTDDPASATEPASDTEEPAEETTGGSDPQPCVGAAGPVKAEVIAYLESQIGDGETDGEPGRLYLRFSSQSFTCADPHDDLACGQHWEVSLQIPAEFLVPGVYALADGPIDASANSTGDGDVCEKGGGAVSGTLEIDAVEDGSVIGRLCHVRAFVLEEQILLDGTFEAPRCPL</sequence>
<evidence type="ECO:0008006" key="4">
    <source>
        <dbReference type="Google" id="ProtNLM"/>
    </source>
</evidence>
<feature type="compositionally biased region" description="Low complexity" evidence="1">
    <location>
        <begin position="39"/>
        <end position="54"/>
    </location>
</feature>
<dbReference type="EMBL" id="JAPNKE010000002">
    <property type="protein sequence ID" value="MCY1005386.1"/>
    <property type="molecule type" value="Genomic_DNA"/>
</dbReference>
<reference evidence="2" key="1">
    <citation type="submission" date="2022-11" db="EMBL/GenBank/DDBJ databases">
        <title>Minimal conservation of predation-associated metabolite biosynthetic gene clusters underscores biosynthetic potential of Myxococcota including descriptions for ten novel species: Archangium lansinium sp. nov., Myxococcus landrumus sp. nov., Nannocystis bai.</title>
        <authorList>
            <person name="Ahearne A."/>
            <person name="Stevens C."/>
            <person name="Phillips K."/>
        </authorList>
    </citation>
    <scope>NUCLEOTIDE SEQUENCE</scope>
    <source>
        <strain evidence="2">Na p29</strain>
    </source>
</reference>
<evidence type="ECO:0000313" key="2">
    <source>
        <dbReference type="EMBL" id="MCY1005386.1"/>
    </source>
</evidence>
<feature type="compositionally biased region" description="Low complexity" evidence="1">
    <location>
        <begin position="78"/>
        <end position="97"/>
    </location>
</feature>
<accession>A0A9X3EKL7</accession>
<evidence type="ECO:0000256" key="1">
    <source>
        <dbReference type="SAM" id="MobiDB-lite"/>
    </source>
</evidence>
<keyword evidence="3" id="KW-1185">Reference proteome</keyword>
<gene>
    <name evidence="2" type="ORF">OV079_07330</name>
</gene>
<dbReference type="PROSITE" id="PS51257">
    <property type="entry name" value="PROKAR_LIPOPROTEIN"/>
    <property type="match status" value="1"/>
</dbReference>
<protein>
    <recommendedName>
        <fullName evidence="4">Lipoprotein</fullName>
    </recommendedName>
</protein>
<evidence type="ECO:0000313" key="3">
    <source>
        <dbReference type="Proteomes" id="UP001150924"/>
    </source>
</evidence>
<dbReference type="Proteomes" id="UP001150924">
    <property type="component" value="Unassembled WGS sequence"/>
</dbReference>
<dbReference type="AlphaFoldDB" id="A0A9X3EKL7"/>
<comment type="caution">
    <text evidence="2">The sequence shown here is derived from an EMBL/GenBank/DDBJ whole genome shotgun (WGS) entry which is preliminary data.</text>
</comment>
<dbReference type="RefSeq" id="WP_267767056.1">
    <property type="nucleotide sequence ID" value="NZ_JAPNKE010000002.1"/>
</dbReference>
<proteinExistence type="predicted"/>
<organism evidence="2 3">
    <name type="scientific">Nannocystis pusilla</name>
    <dbReference type="NCBI Taxonomy" id="889268"/>
    <lineage>
        <taxon>Bacteria</taxon>
        <taxon>Pseudomonadati</taxon>
        <taxon>Myxococcota</taxon>
        <taxon>Polyangia</taxon>
        <taxon>Nannocystales</taxon>
        <taxon>Nannocystaceae</taxon>
        <taxon>Nannocystis</taxon>
    </lineage>
</organism>
<name>A0A9X3EKL7_9BACT</name>
<feature type="region of interest" description="Disordered" evidence="1">
    <location>
        <begin position="21"/>
        <end position="122"/>
    </location>
</feature>